<dbReference type="InterPro" id="IPR050523">
    <property type="entry name" value="AKR_Detox_Biosynth"/>
</dbReference>
<name>A0A4R4UWX6_9PSEU</name>
<dbReference type="SUPFAM" id="SSF51430">
    <property type="entry name" value="NAD(P)-linked oxidoreductase"/>
    <property type="match status" value="1"/>
</dbReference>
<evidence type="ECO:0000313" key="3">
    <source>
        <dbReference type="Proteomes" id="UP000294744"/>
    </source>
</evidence>
<evidence type="ECO:0000259" key="1">
    <source>
        <dbReference type="Pfam" id="PF00248"/>
    </source>
</evidence>
<proteinExistence type="predicted"/>
<organism evidence="2 3">
    <name type="scientific">Saccharopolyspora aridisoli</name>
    <dbReference type="NCBI Taxonomy" id="2530385"/>
    <lineage>
        <taxon>Bacteria</taxon>
        <taxon>Bacillati</taxon>
        <taxon>Actinomycetota</taxon>
        <taxon>Actinomycetes</taxon>
        <taxon>Pseudonocardiales</taxon>
        <taxon>Pseudonocardiaceae</taxon>
        <taxon>Saccharopolyspora</taxon>
    </lineage>
</organism>
<keyword evidence="3" id="KW-1185">Reference proteome</keyword>
<dbReference type="Gene3D" id="3.20.20.100">
    <property type="entry name" value="NADP-dependent oxidoreductase domain"/>
    <property type="match status" value="1"/>
</dbReference>
<protein>
    <submittedName>
        <fullName evidence="2">Aldo/keto reductase family oxidoreductase</fullName>
    </submittedName>
</protein>
<dbReference type="PANTHER" id="PTHR43364:SF1">
    <property type="entry name" value="OXIDOREDUCTASE YDHF"/>
    <property type="match status" value="1"/>
</dbReference>
<sequence length="315" mass="34415">MRTVPFGTTGAHAPNVISGMMRIADKTDEQIRELYTTAREAGIDFFDHADLYGFRHPGGGTHHCERRFNEALGLPAAEREQITLQTKTSIVDEQWHYDSSYEHIVSSVEESLRALGTEHVDVLLLHRPDALVEPEEVARAFDELEAAGKVRSFGVSNHTPRQIDLLKTAVRQPIVANQVQLSVTHATIIAQGLTANMAVDDALTRDGGGLVDHCRTNGITVQAWSPFQRGAQGGVFLGDEEFPQLNAMLDELAAKYGVKPIAIATAWITRHPAGMQVVLGTTTPQRITDAAAGSDIRLTRGEWYGLLQAAGHRVP</sequence>
<dbReference type="InterPro" id="IPR036812">
    <property type="entry name" value="NAD(P)_OxRdtase_dom_sf"/>
</dbReference>
<dbReference type="AlphaFoldDB" id="A0A4R4UWX6"/>
<dbReference type="GO" id="GO:0005829">
    <property type="term" value="C:cytosol"/>
    <property type="evidence" value="ECO:0007669"/>
    <property type="project" value="TreeGrafter"/>
</dbReference>
<dbReference type="InterPro" id="IPR023210">
    <property type="entry name" value="NADP_OxRdtase_dom"/>
</dbReference>
<dbReference type="Pfam" id="PF00248">
    <property type="entry name" value="Aldo_ket_red"/>
    <property type="match status" value="1"/>
</dbReference>
<comment type="caution">
    <text evidence="2">The sequence shown here is derived from an EMBL/GenBank/DDBJ whole genome shotgun (WGS) entry which is preliminary data.</text>
</comment>
<accession>A0A4R4UWX6</accession>
<reference evidence="2 3" key="1">
    <citation type="submission" date="2019-03" db="EMBL/GenBank/DDBJ databases">
        <title>Draft genome sequences of novel Actinobacteria.</title>
        <authorList>
            <person name="Sahin N."/>
            <person name="Ay H."/>
            <person name="Saygin H."/>
        </authorList>
    </citation>
    <scope>NUCLEOTIDE SEQUENCE [LARGE SCALE GENOMIC DNA]</scope>
    <source>
        <strain evidence="2 3">16K404</strain>
    </source>
</reference>
<dbReference type="RefSeq" id="WP_132618255.1">
    <property type="nucleotide sequence ID" value="NZ_SMKV01000001.1"/>
</dbReference>
<feature type="domain" description="NADP-dependent oxidoreductase" evidence="1">
    <location>
        <begin position="17"/>
        <end position="302"/>
    </location>
</feature>
<dbReference type="EMBL" id="SMKV01000001">
    <property type="protein sequence ID" value="TDC96701.1"/>
    <property type="molecule type" value="Genomic_DNA"/>
</dbReference>
<dbReference type="Proteomes" id="UP000294744">
    <property type="component" value="Unassembled WGS sequence"/>
</dbReference>
<dbReference type="CDD" id="cd19092">
    <property type="entry name" value="AKR_BsYcsN_EcYdhF-like"/>
    <property type="match status" value="1"/>
</dbReference>
<dbReference type="PANTHER" id="PTHR43364">
    <property type="entry name" value="NADH-SPECIFIC METHYLGLYOXAL REDUCTASE-RELATED"/>
    <property type="match status" value="1"/>
</dbReference>
<gene>
    <name evidence="2" type="ORF">E1161_00210</name>
</gene>
<evidence type="ECO:0000313" key="2">
    <source>
        <dbReference type="EMBL" id="TDC96701.1"/>
    </source>
</evidence>
<dbReference type="OrthoDB" id="9768793at2"/>